<proteinExistence type="predicted"/>
<accession>A0A081NTP0</accession>
<evidence type="ECO:0000313" key="2">
    <source>
        <dbReference type="EMBL" id="KEQ21813.1"/>
    </source>
</evidence>
<keyword evidence="1" id="KW-0472">Membrane</keyword>
<dbReference type="Proteomes" id="UP000028123">
    <property type="component" value="Unassembled WGS sequence"/>
</dbReference>
<reference evidence="2 3" key="1">
    <citation type="submission" date="2014-06" db="EMBL/GenBank/DDBJ databases">
        <title>Draft genome sequence of Paenibacillus sp. MSt1.</title>
        <authorList>
            <person name="Aw Y.K."/>
            <person name="Ong K.S."/>
            <person name="Gan H.M."/>
            <person name="Lee S.M."/>
        </authorList>
    </citation>
    <scope>NUCLEOTIDE SEQUENCE [LARGE SCALE GENOMIC DNA]</scope>
    <source>
        <strain evidence="2 3">MSt1</strain>
    </source>
</reference>
<dbReference type="EMBL" id="JNVM01000059">
    <property type="protein sequence ID" value="KEQ21813.1"/>
    <property type="molecule type" value="Genomic_DNA"/>
</dbReference>
<organism evidence="2 3">
    <name type="scientific">Paenibacillus tyrfis</name>
    <dbReference type="NCBI Taxonomy" id="1501230"/>
    <lineage>
        <taxon>Bacteria</taxon>
        <taxon>Bacillati</taxon>
        <taxon>Bacillota</taxon>
        <taxon>Bacilli</taxon>
        <taxon>Bacillales</taxon>
        <taxon>Paenibacillaceae</taxon>
        <taxon>Paenibacillus</taxon>
    </lineage>
</organism>
<gene>
    <name evidence="2" type="ORF">ET33_30865</name>
</gene>
<evidence type="ECO:0000313" key="3">
    <source>
        <dbReference type="Proteomes" id="UP000028123"/>
    </source>
</evidence>
<dbReference type="AlphaFoldDB" id="A0A081NTP0"/>
<feature type="transmembrane region" description="Helical" evidence="1">
    <location>
        <begin position="35"/>
        <end position="60"/>
    </location>
</feature>
<sequence>MLACSLNDSLLSFCQPRVLKGFLISNHAFIFKQTVINFAVFVIFLLWKCGFDKLFLLFFFNRRQRIGRLGIAKPQPIHHLRNAMNRLISSKLAIGVQCDDLQCPVKLSGEADFTEVMSR</sequence>
<evidence type="ECO:0000256" key="1">
    <source>
        <dbReference type="SAM" id="Phobius"/>
    </source>
</evidence>
<keyword evidence="1" id="KW-0812">Transmembrane</keyword>
<keyword evidence="3" id="KW-1185">Reference proteome</keyword>
<comment type="caution">
    <text evidence="2">The sequence shown here is derived from an EMBL/GenBank/DDBJ whole genome shotgun (WGS) entry which is preliminary data.</text>
</comment>
<name>A0A081NTP0_9BACL</name>
<protein>
    <submittedName>
        <fullName evidence="2">Uncharacterized protein</fullName>
    </submittedName>
</protein>
<keyword evidence="1" id="KW-1133">Transmembrane helix</keyword>